<evidence type="ECO:0000313" key="1">
    <source>
        <dbReference type="EMBL" id="OWF34465.1"/>
    </source>
</evidence>
<dbReference type="Proteomes" id="UP000242188">
    <property type="component" value="Unassembled WGS sequence"/>
</dbReference>
<dbReference type="OrthoDB" id="429467at2759"/>
<proteinExistence type="predicted"/>
<protein>
    <submittedName>
        <fullName evidence="1">Uncharacterized protein</fullName>
    </submittedName>
</protein>
<name>A0A210PD83_MIZYE</name>
<evidence type="ECO:0000313" key="2">
    <source>
        <dbReference type="Proteomes" id="UP000242188"/>
    </source>
</evidence>
<organism evidence="1 2">
    <name type="scientific">Mizuhopecten yessoensis</name>
    <name type="common">Japanese scallop</name>
    <name type="synonym">Patinopecten yessoensis</name>
    <dbReference type="NCBI Taxonomy" id="6573"/>
    <lineage>
        <taxon>Eukaryota</taxon>
        <taxon>Metazoa</taxon>
        <taxon>Spiralia</taxon>
        <taxon>Lophotrochozoa</taxon>
        <taxon>Mollusca</taxon>
        <taxon>Bivalvia</taxon>
        <taxon>Autobranchia</taxon>
        <taxon>Pteriomorphia</taxon>
        <taxon>Pectinida</taxon>
        <taxon>Pectinoidea</taxon>
        <taxon>Pectinidae</taxon>
        <taxon>Mizuhopecten</taxon>
    </lineage>
</organism>
<dbReference type="AlphaFoldDB" id="A0A210PD83"/>
<comment type="caution">
    <text evidence="1">The sequence shown here is derived from an EMBL/GenBank/DDBJ whole genome shotgun (WGS) entry which is preliminary data.</text>
</comment>
<dbReference type="EMBL" id="NEDP02082651">
    <property type="protein sequence ID" value="OWF34465.1"/>
    <property type="molecule type" value="Genomic_DNA"/>
</dbReference>
<sequence>MAMGIMKKSTFSAPRRLSFFRGPSETSNIGSEYSDPDIHVPSKVHQLTKEQITGRHPHKTDYNRLTPSLILIITGRNLPLY</sequence>
<keyword evidence="2" id="KW-1185">Reference proteome</keyword>
<gene>
    <name evidence="1" type="ORF">KP79_PYT03510</name>
</gene>
<reference evidence="1 2" key="1">
    <citation type="journal article" date="2017" name="Nat. Ecol. Evol.">
        <title>Scallop genome provides insights into evolution of bilaterian karyotype and development.</title>
        <authorList>
            <person name="Wang S."/>
            <person name="Zhang J."/>
            <person name="Jiao W."/>
            <person name="Li J."/>
            <person name="Xun X."/>
            <person name="Sun Y."/>
            <person name="Guo X."/>
            <person name="Huan P."/>
            <person name="Dong B."/>
            <person name="Zhang L."/>
            <person name="Hu X."/>
            <person name="Sun X."/>
            <person name="Wang J."/>
            <person name="Zhao C."/>
            <person name="Wang Y."/>
            <person name="Wang D."/>
            <person name="Huang X."/>
            <person name="Wang R."/>
            <person name="Lv J."/>
            <person name="Li Y."/>
            <person name="Zhang Z."/>
            <person name="Liu B."/>
            <person name="Lu W."/>
            <person name="Hui Y."/>
            <person name="Liang J."/>
            <person name="Zhou Z."/>
            <person name="Hou R."/>
            <person name="Li X."/>
            <person name="Liu Y."/>
            <person name="Li H."/>
            <person name="Ning X."/>
            <person name="Lin Y."/>
            <person name="Zhao L."/>
            <person name="Xing Q."/>
            <person name="Dou J."/>
            <person name="Li Y."/>
            <person name="Mao J."/>
            <person name="Guo H."/>
            <person name="Dou H."/>
            <person name="Li T."/>
            <person name="Mu C."/>
            <person name="Jiang W."/>
            <person name="Fu Q."/>
            <person name="Fu X."/>
            <person name="Miao Y."/>
            <person name="Liu J."/>
            <person name="Yu Q."/>
            <person name="Li R."/>
            <person name="Liao H."/>
            <person name="Li X."/>
            <person name="Kong Y."/>
            <person name="Jiang Z."/>
            <person name="Chourrout D."/>
            <person name="Li R."/>
            <person name="Bao Z."/>
        </authorList>
    </citation>
    <scope>NUCLEOTIDE SEQUENCE [LARGE SCALE GENOMIC DNA]</scope>
    <source>
        <strain evidence="1 2">PY_sf001</strain>
    </source>
</reference>
<accession>A0A210PD83</accession>